<organism evidence="5 6">
    <name type="scientific">Tolypothrix bouteillei VB521301</name>
    <dbReference type="NCBI Taxonomy" id="1479485"/>
    <lineage>
        <taxon>Bacteria</taxon>
        <taxon>Bacillati</taxon>
        <taxon>Cyanobacteriota</taxon>
        <taxon>Cyanophyceae</taxon>
        <taxon>Nostocales</taxon>
        <taxon>Tolypothrichaceae</taxon>
        <taxon>Tolypothrix</taxon>
    </lineage>
</organism>
<dbReference type="Gene3D" id="1.10.10.60">
    <property type="entry name" value="Homeodomain-like"/>
    <property type="match status" value="2"/>
</dbReference>
<dbReference type="InterPro" id="IPR009057">
    <property type="entry name" value="Homeodomain-like_sf"/>
</dbReference>
<dbReference type="AlphaFoldDB" id="A0A8S9SYX7"/>
<gene>
    <name evidence="5" type="ORF">DA73_0400005910</name>
</gene>
<reference evidence="5" key="1">
    <citation type="journal article" date="2015" name="Genome Announc.">
        <title>Draft Genome Sequence of Tolypothrix boutellei Strain VB521301.</title>
        <authorList>
            <person name="Chandrababunaidu M.M."/>
            <person name="Singh D."/>
            <person name="Sen D."/>
            <person name="Bhan S."/>
            <person name="Das S."/>
            <person name="Gupta A."/>
            <person name="Adhikary S.P."/>
            <person name="Tripathy S."/>
        </authorList>
    </citation>
    <scope>NUCLEOTIDE SEQUENCE</scope>
    <source>
        <strain evidence="5">VB521301</strain>
    </source>
</reference>
<evidence type="ECO:0000313" key="6">
    <source>
        <dbReference type="Proteomes" id="UP000029738"/>
    </source>
</evidence>
<dbReference type="PROSITE" id="PS01124">
    <property type="entry name" value="HTH_ARAC_FAMILY_2"/>
    <property type="match status" value="1"/>
</dbReference>
<name>A0A8S9SYX7_9CYAN</name>
<dbReference type="PANTHER" id="PTHR46796:SF6">
    <property type="entry name" value="ARAC SUBFAMILY"/>
    <property type="match status" value="1"/>
</dbReference>
<evidence type="ECO:0000256" key="1">
    <source>
        <dbReference type="ARBA" id="ARBA00023015"/>
    </source>
</evidence>
<dbReference type="Proteomes" id="UP000029738">
    <property type="component" value="Unassembled WGS sequence"/>
</dbReference>
<evidence type="ECO:0000259" key="4">
    <source>
        <dbReference type="PROSITE" id="PS01124"/>
    </source>
</evidence>
<evidence type="ECO:0000313" key="5">
    <source>
        <dbReference type="EMBL" id="KAF3885046.1"/>
    </source>
</evidence>
<dbReference type="EMBL" id="JHEG04000001">
    <property type="protein sequence ID" value="KAF3885046.1"/>
    <property type="molecule type" value="Genomic_DNA"/>
</dbReference>
<feature type="domain" description="HTH araC/xylS-type" evidence="4">
    <location>
        <begin position="90"/>
        <end position="188"/>
    </location>
</feature>
<dbReference type="PANTHER" id="PTHR46796">
    <property type="entry name" value="HTH-TYPE TRANSCRIPTIONAL ACTIVATOR RHAS-RELATED"/>
    <property type="match status" value="1"/>
</dbReference>
<evidence type="ECO:0000256" key="3">
    <source>
        <dbReference type="ARBA" id="ARBA00023163"/>
    </source>
</evidence>
<evidence type="ECO:0000256" key="2">
    <source>
        <dbReference type="ARBA" id="ARBA00023125"/>
    </source>
</evidence>
<dbReference type="GO" id="GO:0003700">
    <property type="term" value="F:DNA-binding transcription factor activity"/>
    <property type="evidence" value="ECO:0007669"/>
    <property type="project" value="InterPro"/>
</dbReference>
<keyword evidence="2" id="KW-0238">DNA-binding</keyword>
<sequence length="188" mass="21511">MKTISQEQLLKVSFTEEDPIADLLPRSLLLSDHSLGWDGSCVKHCYEPVWEMPEINSLTVALAVYLIRRSSKTPPKIPTVGDGLSRNALEKALNYINTHLDGEVTLSKLAEVVGMSQYYFCRLFKQSMGISPYQYLLQQRVERAKQLLEQRKFSIADIALQCGFSNQSHLNRHFKRIVGMTPFMFLKQ</sequence>
<keyword evidence="6" id="KW-1185">Reference proteome</keyword>
<keyword evidence="1" id="KW-0805">Transcription regulation</keyword>
<dbReference type="PROSITE" id="PS00041">
    <property type="entry name" value="HTH_ARAC_FAMILY_1"/>
    <property type="match status" value="1"/>
</dbReference>
<protein>
    <submittedName>
        <fullName evidence="5">Helix-turn-helix transcriptional regulator</fullName>
    </submittedName>
</protein>
<dbReference type="SUPFAM" id="SSF46689">
    <property type="entry name" value="Homeodomain-like"/>
    <property type="match status" value="2"/>
</dbReference>
<dbReference type="GO" id="GO:0043565">
    <property type="term" value="F:sequence-specific DNA binding"/>
    <property type="evidence" value="ECO:0007669"/>
    <property type="project" value="InterPro"/>
</dbReference>
<comment type="caution">
    <text evidence="5">The sequence shown here is derived from an EMBL/GenBank/DDBJ whole genome shotgun (WGS) entry which is preliminary data.</text>
</comment>
<dbReference type="InterPro" id="IPR018060">
    <property type="entry name" value="HTH_AraC"/>
</dbReference>
<dbReference type="SMART" id="SM00342">
    <property type="entry name" value="HTH_ARAC"/>
    <property type="match status" value="1"/>
</dbReference>
<dbReference type="RefSeq" id="WP_050046377.1">
    <property type="nucleotide sequence ID" value="NZ_JHEG04000001.1"/>
</dbReference>
<dbReference type="InterPro" id="IPR050204">
    <property type="entry name" value="AraC_XylS_family_regulators"/>
</dbReference>
<accession>A0A8S9SYX7</accession>
<dbReference type="InterPro" id="IPR018062">
    <property type="entry name" value="HTH_AraC-typ_CS"/>
</dbReference>
<reference evidence="5" key="2">
    <citation type="submission" date="2019-11" db="EMBL/GenBank/DDBJ databases">
        <title>Improved Assembly of Tolypothrix boutellei genome.</title>
        <authorList>
            <person name="Sarangi A.N."/>
            <person name="Mukherjee M."/>
            <person name="Ghosh S."/>
            <person name="Singh D."/>
            <person name="Das A."/>
            <person name="Kant S."/>
            <person name="Prusty A."/>
            <person name="Tripathy S."/>
        </authorList>
    </citation>
    <scope>NUCLEOTIDE SEQUENCE</scope>
    <source>
        <strain evidence="5">VB521301</strain>
    </source>
</reference>
<keyword evidence="3" id="KW-0804">Transcription</keyword>
<dbReference type="OrthoDB" id="516605at2"/>
<dbReference type="Pfam" id="PF12833">
    <property type="entry name" value="HTH_18"/>
    <property type="match status" value="1"/>
</dbReference>
<proteinExistence type="predicted"/>